<organism evidence="1 2">
    <name type="scientific">Trifolium pratense</name>
    <name type="common">Red clover</name>
    <dbReference type="NCBI Taxonomy" id="57577"/>
    <lineage>
        <taxon>Eukaryota</taxon>
        <taxon>Viridiplantae</taxon>
        <taxon>Streptophyta</taxon>
        <taxon>Embryophyta</taxon>
        <taxon>Tracheophyta</taxon>
        <taxon>Spermatophyta</taxon>
        <taxon>Magnoliopsida</taxon>
        <taxon>eudicotyledons</taxon>
        <taxon>Gunneridae</taxon>
        <taxon>Pentapetalae</taxon>
        <taxon>rosids</taxon>
        <taxon>fabids</taxon>
        <taxon>Fabales</taxon>
        <taxon>Fabaceae</taxon>
        <taxon>Papilionoideae</taxon>
        <taxon>50 kb inversion clade</taxon>
        <taxon>NPAAA clade</taxon>
        <taxon>Hologalegina</taxon>
        <taxon>IRL clade</taxon>
        <taxon>Trifolieae</taxon>
        <taxon>Trifolium</taxon>
    </lineage>
</organism>
<protein>
    <submittedName>
        <fullName evidence="1">Uncharacterized protein</fullName>
    </submittedName>
</protein>
<proteinExistence type="predicted"/>
<reference evidence="1" key="1">
    <citation type="submission" date="2023-10" db="EMBL/GenBank/DDBJ databases">
        <authorList>
            <person name="Rodriguez Cubillos JULIANA M."/>
            <person name="De Vega J."/>
        </authorList>
    </citation>
    <scope>NUCLEOTIDE SEQUENCE</scope>
</reference>
<evidence type="ECO:0000313" key="2">
    <source>
        <dbReference type="Proteomes" id="UP001177021"/>
    </source>
</evidence>
<keyword evidence="2" id="KW-1185">Reference proteome</keyword>
<comment type="caution">
    <text evidence="1">The sequence shown here is derived from an EMBL/GenBank/DDBJ whole genome shotgun (WGS) entry which is preliminary data.</text>
</comment>
<evidence type="ECO:0000313" key="1">
    <source>
        <dbReference type="EMBL" id="CAJ2655841.1"/>
    </source>
</evidence>
<gene>
    <name evidence="1" type="ORF">MILVUS5_LOCUS22701</name>
</gene>
<dbReference type="EMBL" id="CASHSV030000206">
    <property type="protein sequence ID" value="CAJ2655841.1"/>
    <property type="molecule type" value="Genomic_DNA"/>
</dbReference>
<name>A0ACB0KF81_TRIPR</name>
<sequence length="156" mass="17198">MEGNNKQNDSSSSFVYELFGPKETHSSSSSGVLGSMFSSQSPNVLGKEPVLSEVSEKTIKERWDTILGTHTHGGISKGYGGEFQKTQTKDKMSSIYQDQRIEPCNLSSSIFYGGQDIINHVQSPQNERKNLLPKNGGEDDLGIASRGDWWKGGPYY</sequence>
<accession>A0ACB0KF81</accession>
<dbReference type="Proteomes" id="UP001177021">
    <property type="component" value="Unassembled WGS sequence"/>
</dbReference>